<gene>
    <name evidence="1" type="ORF">B296_00034812</name>
</gene>
<evidence type="ECO:0000313" key="1">
    <source>
        <dbReference type="EMBL" id="RRT46503.1"/>
    </source>
</evidence>
<name>A0A426Y432_ENSVE</name>
<organism evidence="1 2">
    <name type="scientific">Ensete ventricosum</name>
    <name type="common">Abyssinian banana</name>
    <name type="synonym">Musa ensete</name>
    <dbReference type="NCBI Taxonomy" id="4639"/>
    <lineage>
        <taxon>Eukaryota</taxon>
        <taxon>Viridiplantae</taxon>
        <taxon>Streptophyta</taxon>
        <taxon>Embryophyta</taxon>
        <taxon>Tracheophyta</taxon>
        <taxon>Spermatophyta</taxon>
        <taxon>Magnoliopsida</taxon>
        <taxon>Liliopsida</taxon>
        <taxon>Zingiberales</taxon>
        <taxon>Musaceae</taxon>
        <taxon>Ensete</taxon>
    </lineage>
</organism>
<reference evidence="1 2" key="1">
    <citation type="journal article" date="2014" name="Agronomy (Basel)">
        <title>A Draft Genome Sequence for Ensete ventricosum, the Drought-Tolerant Tree Against Hunger.</title>
        <authorList>
            <person name="Harrison J."/>
            <person name="Moore K.A."/>
            <person name="Paszkiewicz K."/>
            <person name="Jones T."/>
            <person name="Grant M."/>
            <person name="Ambacheew D."/>
            <person name="Muzemil S."/>
            <person name="Studholme D.J."/>
        </authorList>
    </citation>
    <scope>NUCLEOTIDE SEQUENCE [LARGE SCALE GENOMIC DNA]</scope>
</reference>
<accession>A0A426Y432</accession>
<sequence length="113" mass="12590">MTAPMLTPAAHTDGLVLLAIAPLEITCVCPLKVSHPCRRFLRTLALCFLHLLFKKTMMKKKKKKKKINTELELDRMGDDPELGLGDRLLEWWSSGWEELPQLGSAAGSCTKVG</sequence>
<comment type="caution">
    <text evidence="1">The sequence shown here is derived from an EMBL/GenBank/DDBJ whole genome shotgun (WGS) entry which is preliminary data.</text>
</comment>
<evidence type="ECO:0000313" key="2">
    <source>
        <dbReference type="Proteomes" id="UP000287651"/>
    </source>
</evidence>
<dbReference type="Proteomes" id="UP000287651">
    <property type="component" value="Unassembled WGS sequence"/>
</dbReference>
<dbReference type="AlphaFoldDB" id="A0A426Y432"/>
<protein>
    <submittedName>
        <fullName evidence="1">Uncharacterized protein</fullName>
    </submittedName>
</protein>
<proteinExistence type="predicted"/>
<dbReference type="EMBL" id="AMZH03015156">
    <property type="protein sequence ID" value="RRT46503.1"/>
    <property type="molecule type" value="Genomic_DNA"/>
</dbReference>